<feature type="compositionally biased region" description="Basic and acidic residues" evidence="1">
    <location>
        <begin position="548"/>
        <end position="557"/>
    </location>
</feature>
<name>Q2G988_NOVAD</name>
<dbReference type="GO" id="GO:0042834">
    <property type="term" value="F:peptidoglycan binding"/>
    <property type="evidence" value="ECO:0007669"/>
    <property type="project" value="InterPro"/>
</dbReference>
<dbReference type="InterPro" id="IPR011990">
    <property type="entry name" value="TPR-like_helical_dom_sf"/>
</dbReference>
<feature type="region of interest" description="Disordered" evidence="1">
    <location>
        <begin position="546"/>
        <end position="640"/>
    </location>
</feature>
<feature type="signal peptide" evidence="2">
    <location>
        <begin position="1"/>
        <end position="28"/>
    </location>
</feature>
<evidence type="ECO:0000313" key="5">
    <source>
        <dbReference type="Proteomes" id="UP000009134"/>
    </source>
</evidence>
<dbReference type="eggNOG" id="COG0457">
    <property type="taxonomic scope" value="Bacteria"/>
</dbReference>
<evidence type="ECO:0000256" key="2">
    <source>
        <dbReference type="SAM" id="SignalP"/>
    </source>
</evidence>
<gene>
    <name evidence="4" type="ordered locus">Saro_1140</name>
</gene>
<evidence type="ECO:0000256" key="1">
    <source>
        <dbReference type="SAM" id="MobiDB-lite"/>
    </source>
</evidence>
<feature type="compositionally biased region" description="Low complexity" evidence="1">
    <location>
        <begin position="367"/>
        <end position="384"/>
    </location>
</feature>
<dbReference type="SUPFAM" id="SSF48452">
    <property type="entry name" value="TPR-like"/>
    <property type="match status" value="1"/>
</dbReference>
<dbReference type="Pfam" id="PF05036">
    <property type="entry name" value="SPOR"/>
    <property type="match status" value="1"/>
</dbReference>
<dbReference type="EMBL" id="CP000248">
    <property type="protein sequence ID" value="ABD25585.1"/>
    <property type="molecule type" value="Genomic_DNA"/>
</dbReference>
<feature type="compositionally biased region" description="Low complexity" evidence="1">
    <location>
        <begin position="403"/>
        <end position="412"/>
    </location>
</feature>
<keyword evidence="5" id="KW-1185">Reference proteome</keyword>
<proteinExistence type="predicted"/>
<organism evidence="4 5">
    <name type="scientific">Novosphingobium aromaticivorans (strain ATCC 700278 / DSM 12444 / CCUG 56034 / CIP 105152 / NBRC 16084 / F199)</name>
    <dbReference type="NCBI Taxonomy" id="279238"/>
    <lineage>
        <taxon>Bacteria</taxon>
        <taxon>Pseudomonadati</taxon>
        <taxon>Pseudomonadota</taxon>
        <taxon>Alphaproteobacteria</taxon>
        <taxon>Sphingomonadales</taxon>
        <taxon>Sphingomonadaceae</taxon>
        <taxon>Novosphingobium</taxon>
    </lineage>
</organism>
<evidence type="ECO:0000313" key="4">
    <source>
        <dbReference type="EMBL" id="ABD25585.1"/>
    </source>
</evidence>
<feature type="chain" id="PRO_5004208115" description="SPOR domain-containing protein" evidence="2">
    <location>
        <begin position="29"/>
        <end position="730"/>
    </location>
</feature>
<feature type="region of interest" description="Disordered" evidence="1">
    <location>
        <begin position="367"/>
        <end position="425"/>
    </location>
</feature>
<dbReference type="Gene3D" id="1.25.40.10">
    <property type="entry name" value="Tetratricopeptide repeat domain"/>
    <property type="match status" value="1"/>
</dbReference>
<keyword evidence="2" id="KW-0732">Signal</keyword>
<dbReference type="PROSITE" id="PS51724">
    <property type="entry name" value="SPOR"/>
    <property type="match status" value="1"/>
</dbReference>
<feature type="region of interest" description="Disordered" evidence="1">
    <location>
        <begin position="289"/>
        <end position="333"/>
    </location>
</feature>
<accession>Q2G988</accession>
<feature type="compositionally biased region" description="Basic and acidic residues" evidence="1">
    <location>
        <begin position="572"/>
        <end position="583"/>
    </location>
</feature>
<dbReference type="KEGG" id="nar:Saro_1140"/>
<sequence>MTNRFTFAQGIRFSIGLLLGASAPAALAQADDDPDGGGMVSRPVVQSTAPSASRELNAALARLAADPRNVPALFDAAEAALRLGDSDAAIGFVTRANEVQPNNPRAGVVMGRAYLVGEDPVSAIRAFDEAERAGGDTFAMASDRGLAYDLVGDNARAQRWYQVALSRGADDEVTRRYALSLAISGDRRAAEALLAPLIQRQDRPTWRTRTFVMAVTGGPDEAVAIAYATMPQELAAGIAPYLRYMPRLTTAQQAAAANLGRFPRAADIGRDDPRIVQYAALNPRAPRTAEAGLIPSGAPLGPGVAASTDKASRERRRRPGRDDKKLAAATPVAKPVSVTVTPISPQPAAALPPAAARPAAPSSPQVASAAAASVPQPASAAPRPTVLSALDLPPGAPRPAVPPIRATTPATVSRPSATPPVPAREVAARPVPATTVAPPAASSAPVSASPVPASAVARPGSFDLARVGGSAQVAAAAPVQAAAPVPPASSASNASASLAPVALPPSQPAQVAAATVPPPAAPAPVAAAAAPQRPADFASLFKSFTPPAEERTADRPAVDITRLPPKPAPKPVKPDTRGERPDGPIDVSRTSAKDAEKPSPKDLKAGLKDTKTAPKDTKTGAKDAKAAAKDAKAKKAEPSHPSRIWVQVLTGANKDVMDNEWRRIVKEAPEVLRGRKPFLSPWRNNFRLLTGPFESEAAAQEFIGKLRKSGVSSYQWTSPAGQPVDTLALK</sequence>
<dbReference type="AlphaFoldDB" id="Q2G988"/>
<reference evidence="5" key="1">
    <citation type="submission" date="2006-01" db="EMBL/GenBank/DDBJ databases">
        <title>Complete sequence of Novosphingobium aromaticivorans DSM 12444.</title>
        <authorList>
            <consortium name="US DOE Joint Genome Institute"/>
            <person name="Copeland A."/>
            <person name="Lucas S."/>
            <person name="Lapidus A."/>
            <person name="Barry K."/>
            <person name="Detter J.C."/>
            <person name="Glavina T."/>
            <person name="Hammon N."/>
            <person name="Israni S."/>
            <person name="Pitluck S."/>
            <person name="Chain P."/>
            <person name="Malfatti S."/>
            <person name="Shin M."/>
            <person name="Vergez L."/>
            <person name="Schmutz J."/>
            <person name="Larimer F."/>
            <person name="Land M."/>
            <person name="Kyrpides N."/>
            <person name="Ivanova N."/>
            <person name="Fredrickson J."/>
            <person name="Balkwill D."/>
            <person name="Romine M.F."/>
            <person name="Richardson P."/>
        </authorList>
    </citation>
    <scope>NUCLEOTIDE SEQUENCE [LARGE SCALE GENOMIC DNA]</scope>
    <source>
        <strain evidence="5">ATCC 700278 / DSM 12444 / CCUG 56034 / CIP 105152 / NBRC 16084 / F199</strain>
    </source>
</reference>
<dbReference type="InterPro" id="IPR007730">
    <property type="entry name" value="SPOR-like_dom"/>
</dbReference>
<feature type="compositionally biased region" description="Basic and acidic residues" evidence="1">
    <location>
        <begin position="591"/>
        <end position="640"/>
    </location>
</feature>
<evidence type="ECO:0000259" key="3">
    <source>
        <dbReference type="PROSITE" id="PS51724"/>
    </source>
</evidence>
<dbReference type="RefSeq" id="WP_011444799.1">
    <property type="nucleotide sequence ID" value="NC_007794.1"/>
</dbReference>
<protein>
    <recommendedName>
        <fullName evidence="3">SPOR domain-containing protein</fullName>
    </recommendedName>
</protein>
<dbReference type="STRING" id="279238.Saro_1140"/>
<feature type="domain" description="SPOR" evidence="3">
    <location>
        <begin position="638"/>
        <end position="719"/>
    </location>
</feature>
<dbReference type="HOGENOM" id="CLU_335498_0_0_5"/>
<dbReference type="Proteomes" id="UP000009134">
    <property type="component" value="Chromosome"/>
</dbReference>